<dbReference type="Gene3D" id="3.40.50.1100">
    <property type="match status" value="2"/>
</dbReference>
<dbReference type="AlphaFoldDB" id="A0A511QBK3"/>
<keyword evidence="6" id="KW-1185">Reference proteome</keyword>
<dbReference type="Proteomes" id="UP000321922">
    <property type="component" value="Unassembled WGS sequence"/>
</dbReference>
<evidence type="ECO:0000256" key="3">
    <source>
        <dbReference type="ARBA" id="ARBA00022898"/>
    </source>
</evidence>
<sequence length="252" mass="28555">MVSYGSAQSNAMYSLAALAQLKGWKFEYYVQQIPNWLRSNPIGNYRAALELGMDITSLHSLQTNLRPKDYVEGIQENNDSVLVVPEGGYTNMSEPGIKQLALEILNWSAQQHISLSSLAIALPSGTGTTSLYLSKYLQLHGIEVLTCACVGGEAYLTEQFNQLETTNHPTILSVRAKHHFGHLYRSDYAVWSELYNQTQVEFDLLYDPYMWQCLQPWLAQNQHKTLLYIHQGGIVGNESMLPRYQRQFDSAL</sequence>
<proteinExistence type="inferred from homology"/>
<dbReference type="SUPFAM" id="SSF53686">
    <property type="entry name" value="Tryptophan synthase beta subunit-like PLP-dependent enzymes"/>
    <property type="match status" value="1"/>
</dbReference>
<dbReference type="InterPro" id="IPR027278">
    <property type="entry name" value="ACCD_DCysDesulf"/>
</dbReference>
<evidence type="ECO:0000256" key="1">
    <source>
        <dbReference type="ARBA" id="ARBA00001933"/>
    </source>
</evidence>
<dbReference type="PANTHER" id="PTHR43780">
    <property type="entry name" value="1-AMINOCYCLOPROPANE-1-CARBOXYLATE DEAMINASE-RELATED"/>
    <property type="match status" value="1"/>
</dbReference>
<protein>
    <recommendedName>
        <fullName evidence="7">1-aminocyclopropane-1-carboxylate deaminase</fullName>
    </recommendedName>
</protein>
<dbReference type="GO" id="GO:0019148">
    <property type="term" value="F:D-cysteine desulfhydrase activity"/>
    <property type="evidence" value="ECO:0007669"/>
    <property type="project" value="TreeGrafter"/>
</dbReference>
<evidence type="ECO:0000256" key="4">
    <source>
        <dbReference type="PIRSR" id="PIRSR006278-1"/>
    </source>
</evidence>
<dbReference type="EMBL" id="BJXJ01000005">
    <property type="protein sequence ID" value="GEM74596.1"/>
    <property type="molecule type" value="Genomic_DNA"/>
</dbReference>
<comment type="caution">
    <text evidence="5">The sequence shown here is derived from an EMBL/GenBank/DDBJ whole genome shotgun (WGS) entry which is preliminary data.</text>
</comment>
<name>A0A511QBK3_9VIBR</name>
<comment type="cofactor">
    <cofactor evidence="1">
        <name>pyridoxal 5'-phosphate</name>
        <dbReference type="ChEBI" id="CHEBI:597326"/>
    </cofactor>
</comment>
<gene>
    <name evidence="5" type="ORF">VSA01S_07080</name>
</gene>
<keyword evidence="3" id="KW-0663">Pyridoxal phosphate</keyword>
<feature type="active site" description="Nucleophile" evidence="4">
    <location>
        <position position="9"/>
    </location>
</feature>
<evidence type="ECO:0000256" key="2">
    <source>
        <dbReference type="ARBA" id="ARBA00008639"/>
    </source>
</evidence>
<dbReference type="PIRSF" id="PIRSF006278">
    <property type="entry name" value="ACCD_DCysDesulf"/>
    <property type="match status" value="1"/>
</dbReference>
<evidence type="ECO:0000313" key="5">
    <source>
        <dbReference type="EMBL" id="GEM74596.1"/>
    </source>
</evidence>
<dbReference type="PANTHER" id="PTHR43780:SF2">
    <property type="entry name" value="1-AMINOCYCLOPROPANE-1-CARBOXYLATE DEAMINASE-RELATED"/>
    <property type="match status" value="1"/>
</dbReference>
<evidence type="ECO:0000313" key="6">
    <source>
        <dbReference type="Proteomes" id="UP000321922"/>
    </source>
</evidence>
<accession>A0A511QBK3</accession>
<comment type="similarity">
    <text evidence="2">Belongs to the ACC deaminase/D-cysteine desulfhydrase family.</text>
</comment>
<reference evidence="5 6" key="1">
    <citation type="submission" date="2019-07" db="EMBL/GenBank/DDBJ databases">
        <title>Whole genome shotgun sequence of Vibrio sagamiensis NBRC 104589.</title>
        <authorList>
            <person name="Hosoyama A."/>
            <person name="Uohara A."/>
            <person name="Ohji S."/>
            <person name="Ichikawa N."/>
        </authorList>
    </citation>
    <scope>NUCLEOTIDE SEQUENCE [LARGE SCALE GENOMIC DNA]</scope>
    <source>
        <strain evidence="5 6">NBRC 104589</strain>
    </source>
</reference>
<evidence type="ECO:0008006" key="7">
    <source>
        <dbReference type="Google" id="ProtNLM"/>
    </source>
</evidence>
<organism evidence="5 6">
    <name type="scientific">Vibrio sagamiensis NBRC 104589</name>
    <dbReference type="NCBI Taxonomy" id="1219064"/>
    <lineage>
        <taxon>Bacteria</taxon>
        <taxon>Pseudomonadati</taxon>
        <taxon>Pseudomonadota</taxon>
        <taxon>Gammaproteobacteria</taxon>
        <taxon>Vibrionales</taxon>
        <taxon>Vibrionaceae</taxon>
        <taxon>Vibrio</taxon>
    </lineage>
</organism>
<dbReference type="InterPro" id="IPR036052">
    <property type="entry name" value="TrpB-like_PALP_sf"/>
</dbReference>